<dbReference type="VEuPathDB" id="TriTrypDB:TRSC58_03953"/>
<feature type="compositionally biased region" description="Low complexity" evidence="1">
    <location>
        <begin position="120"/>
        <end position="131"/>
    </location>
</feature>
<feature type="region of interest" description="Disordered" evidence="1">
    <location>
        <begin position="61"/>
        <end position="157"/>
    </location>
</feature>
<evidence type="ECO:0000313" key="2">
    <source>
        <dbReference type="EMBL" id="RNF12089.1"/>
    </source>
</evidence>
<proteinExistence type="predicted"/>
<organism evidence="2 3">
    <name type="scientific">Trypanosoma rangeli</name>
    <dbReference type="NCBI Taxonomy" id="5698"/>
    <lineage>
        <taxon>Eukaryota</taxon>
        <taxon>Discoba</taxon>
        <taxon>Euglenozoa</taxon>
        <taxon>Kinetoplastea</taxon>
        <taxon>Metakinetoplastina</taxon>
        <taxon>Trypanosomatida</taxon>
        <taxon>Trypanosomatidae</taxon>
        <taxon>Trypanosoma</taxon>
        <taxon>Herpetosoma</taxon>
    </lineage>
</organism>
<dbReference type="AlphaFoldDB" id="A0A422P311"/>
<evidence type="ECO:0000256" key="1">
    <source>
        <dbReference type="SAM" id="MobiDB-lite"/>
    </source>
</evidence>
<dbReference type="OrthoDB" id="2150121at2759"/>
<dbReference type="RefSeq" id="XP_029242556.1">
    <property type="nucleotide sequence ID" value="XM_029377583.1"/>
</dbReference>
<evidence type="ECO:0000313" key="3">
    <source>
        <dbReference type="Proteomes" id="UP000283634"/>
    </source>
</evidence>
<reference evidence="2 3" key="1">
    <citation type="journal article" date="2018" name="BMC Genomics">
        <title>Genomic comparison of Trypanosoma conorhini and Trypanosoma rangeli to Trypanosoma cruzi strains of high and low virulence.</title>
        <authorList>
            <person name="Bradwell K.R."/>
            <person name="Koparde V.N."/>
            <person name="Matveyev A.V."/>
            <person name="Serrano M.G."/>
            <person name="Alves J.M."/>
            <person name="Parikh H."/>
            <person name="Huang B."/>
            <person name="Lee V."/>
            <person name="Espinosa-Alvarez O."/>
            <person name="Ortiz P.A."/>
            <person name="Costa-Martins A.G."/>
            <person name="Teixeira M.M."/>
            <person name="Buck G.A."/>
        </authorList>
    </citation>
    <scope>NUCLEOTIDE SEQUENCE [LARGE SCALE GENOMIC DNA]</scope>
    <source>
        <strain evidence="2 3">AM80</strain>
    </source>
</reference>
<dbReference type="EMBL" id="MKGL01000009">
    <property type="protein sequence ID" value="RNF12089.1"/>
    <property type="molecule type" value="Genomic_DNA"/>
</dbReference>
<gene>
    <name evidence="2" type="ORF">TraAM80_00506</name>
</gene>
<accession>A0A422P311</accession>
<feature type="compositionally biased region" description="Polar residues" evidence="1">
    <location>
        <begin position="74"/>
        <end position="85"/>
    </location>
</feature>
<name>A0A422P311_TRYRA</name>
<comment type="caution">
    <text evidence="2">The sequence shown here is derived from an EMBL/GenBank/DDBJ whole genome shotgun (WGS) entry which is preliminary data.</text>
</comment>
<feature type="compositionally biased region" description="Basic and acidic residues" evidence="1">
    <location>
        <begin position="95"/>
        <end position="119"/>
    </location>
</feature>
<keyword evidence="3" id="KW-1185">Reference proteome</keyword>
<dbReference type="Proteomes" id="UP000283634">
    <property type="component" value="Unassembled WGS sequence"/>
</dbReference>
<dbReference type="GeneID" id="40324439"/>
<sequence length="157" mass="16603">MEQEAIERLGEMRKRVAQIPPIFVEPTHLYDIAKARVETEKEIMRILKDTGVDVGTLTAIVSGDSKESADVGGATTTIETTNNASDAGVTTAVEPKNEEESKMEGPSTAKERGEKRSDSDTGSSSSTSNSSKTAAHEGKGGYEDDFEISSASSTASV</sequence>
<protein>
    <submittedName>
        <fullName evidence="2">Uncharacterized protein</fullName>
    </submittedName>
</protein>